<name>A0A2H4ZCR9_9CAUD</name>
<gene>
    <name evidence="1" type="ORF">IL33_54</name>
</gene>
<sequence>MRLLFNLLRHRTTWRFLLVLAGALGASLVTQQQLGGLETLVCSLLTCSD</sequence>
<evidence type="ECO:0000313" key="2">
    <source>
        <dbReference type="Proteomes" id="UP000225807"/>
    </source>
</evidence>
<accession>A0A2H4ZCR9</accession>
<reference evidence="1 2" key="1">
    <citation type="submission" date="2017-02" db="EMBL/GenBank/DDBJ databases">
        <title>Genome sequencing and assembly of Klebsiella pneumoniae phages.</title>
        <authorList>
            <person name="Labudda L."/>
            <person name="Strapagiel D."/>
            <person name="Karczewska-Golec J."/>
            <person name="Golec P."/>
        </authorList>
    </citation>
    <scope>NUCLEOTIDE SEQUENCE [LARGE SCALE GENOMIC DNA]</scope>
</reference>
<protein>
    <recommendedName>
        <fullName evidence="3">DUF5465 domain-containing protein</fullName>
    </recommendedName>
</protein>
<dbReference type="Proteomes" id="UP000225807">
    <property type="component" value="Segment"/>
</dbReference>
<evidence type="ECO:0000313" key="1">
    <source>
        <dbReference type="EMBL" id="AUF73721.1"/>
    </source>
</evidence>
<dbReference type="EMBL" id="KY652724">
    <property type="protein sequence ID" value="AUF73721.1"/>
    <property type="molecule type" value="Genomic_DNA"/>
</dbReference>
<organism evidence="1 2">
    <name type="scientific">Klebsiella phage vB_KpnP_IL33</name>
    <dbReference type="NCBI Taxonomy" id="1907783"/>
    <lineage>
        <taxon>Viruses</taxon>
        <taxon>Duplodnaviria</taxon>
        <taxon>Heunggongvirae</taxon>
        <taxon>Uroviricota</taxon>
        <taxon>Caudoviricetes</taxon>
        <taxon>Autographivirales</taxon>
        <taxon>Autotranscriptaviridae</taxon>
        <taxon>Studiervirinae</taxon>
        <taxon>Przondovirus</taxon>
        <taxon>Przondovirus IL33</taxon>
    </lineage>
</organism>
<proteinExistence type="predicted"/>
<evidence type="ECO:0008006" key="3">
    <source>
        <dbReference type="Google" id="ProtNLM"/>
    </source>
</evidence>
<keyword evidence="2" id="KW-1185">Reference proteome</keyword>
<dbReference type="NCBIfam" id="NF040465">
    <property type="entry name" value="T7_gp19.5"/>
    <property type="match status" value="1"/>
</dbReference>